<dbReference type="Proteomes" id="UP001055811">
    <property type="component" value="Linkage Group LG04"/>
</dbReference>
<accession>A0ACB9E132</accession>
<organism evidence="1 2">
    <name type="scientific">Cichorium intybus</name>
    <name type="common">Chicory</name>
    <dbReference type="NCBI Taxonomy" id="13427"/>
    <lineage>
        <taxon>Eukaryota</taxon>
        <taxon>Viridiplantae</taxon>
        <taxon>Streptophyta</taxon>
        <taxon>Embryophyta</taxon>
        <taxon>Tracheophyta</taxon>
        <taxon>Spermatophyta</taxon>
        <taxon>Magnoliopsida</taxon>
        <taxon>eudicotyledons</taxon>
        <taxon>Gunneridae</taxon>
        <taxon>Pentapetalae</taxon>
        <taxon>asterids</taxon>
        <taxon>campanulids</taxon>
        <taxon>Asterales</taxon>
        <taxon>Asteraceae</taxon>
        <taxon>Cichorioideae</taxon>
        <taxon>Cichorieae</taxon>
        <taxon>Cichoriinae</taxon>
        <taxon>Cichorium</taxon>
    </lineage>
</organism>
<proteinExistence type="predicted"/>
<gene>
    <name evidence="1" type="ORF">L2E82_24453</name>
</gene>
<dbReference type="EMBL" id="CM042012">
    <property type="protein sequence ID" value="KAI3752421.1"/>
    <property type="molecule type" value="Genomic_DNA"/>
</dbReference>
<protein>
    <submittedName>
        <fullName evidence="1">Uncharacterized protein</fullName>
    </submittedName>
</protein>
<evidence type="ECO:0000313" key="2">
    <source>
        <dbReference type="Proteomes" id="UP001055811"/>
    </source>
</evidence>
<evidence type="ECO:0000313" key="1">
    <source>
        <dbReference type="EMBL" id="KAI3752421.1"/>
    </source>
</evidence>
<reference evidence="1 2" key="2">
    <citation type="journal article" date="2022" name="Mol. Ecol. Resour.">
        <title>The genomes of chicory, endive, great burdock and yacon provide insights into Asteraceae paleo-polyploidization history and plant inulin production.</title>
        <authorList>
            <person name="Fan W."/>
            <person name="Wang S."/>
            <person name="Wang H."/>
            <person name="Wang A."/>
            <person name="Jiang F."/>
            <person name="Liu H."/>
            <person name="Zhao H."/>
            <person name="Xu D."/>
            <person name="Zhang Y."/>
        </authorList>
    </citation>
    <scope>NUCLEOTIDE SEQUENCE [LARGE SCALE GENOMIC DNA]</scope>
    <source>
        <strain evidence="2">cv. Punajuju</strain>
        <tissue evidence="1">Leaves</tissue>
    </source>
</reference>
<comment type="caution">
    <text evidence="1">The sequence shown here is derived from an EMBL/GenBank/DDBJ whole genome shotgun (WGS) entry which is preliminary data.</text>
</comment>
<keyword evidence="2" id="KW-1185">Reference proteome</keyword>
<reference evidence="2" key="1">
    <citation type="journal article" date="2022" name="Mol. Ecol. Resour.">
        <title>The genomes of chicory, endive, great burdock and yacon provide insights into Asteraceae palaeo-polyploidization history and plant inulin production.</title>
        <authorList>
            <person name="Fan W."/>
            <person name="Wang S."/>
            <person name="Wang H."/>
            <person name="Wang A."/>
            <person name="Jiang F."/>
            <person name="Liu H."/>
            <person name="Zhao H."/>
            <person name="Xu D."/>
            <person name="Zhang Y."/>
        </authorList>
    </citation>
    <scope>NUCLEOTIDE SEQUENCE [LARGE SCALE GENOMIC DNA]</scope>
    <source>
        <strain evidence="2">cv. Punajuju</strain>
    </source>
</reference>
<sequence length="88" mass="9937">MYWGPRQRAVSGNGDVEAEDGGRDHSDTHRVQFCWITNCKKIMEMVQDVAESQQPEKEENKDASNVAGLLENLTVEDMKEVKEASAMH</sequence>
<name>A0ACB9E132_CICIN</name>